<protein>
    <submittedName>
        <fullName evidence="8">RNA polymerase sigma factor</fullName>
    </submittedName>
</protein>
<dbReference type="InterPro" id="IPR039425">
    <property type="entry name" value="RNA_pol_sigma-70-like"/>
</dbReference>
<dbReference type="Pfam" id="PF04542">
    <property type="entry name" value="Sigma70_r2"/>
    <property type="match status" value="1"/>
</dbReference>
<evidence type="ECO:0000259" key="7">
    <source>
        <dbReference type="Pfam" id="PF08281"/>
    </source>
</evidence>
<dbReference type="InterPro" id="IPR013249">
    <property type="entry name" value="RNA_pol_sigma70_r4_t2"/>
</dbReference>
<keyword evidence="3" id="KW-0731">Sigma factor</keyword>
<name>A0A948S3L1_UNCEI</name>
<dbReference type="CDD" id="cd06171">
    <property type="entry name" value="Sigma70_r4"/>
    <property type="match status" value="1"/>
</dbReference>
<dbReference type="InterPro" id="IPR013325">
    <property type="entry name" value="RNA_pol_sigma_r2"/>
</dbReference>
<evidence type="ECO:0000313" key="9">
    <source>
        <dbReference type="Proteomes" id="UP000777784"/>
    </source>
</evidence>
<dbReference type="InterPro" id="IPR007627">
    <property type="entry name" value="RNA_pol_sigma70_r2"/>
</dbReference>
<evidence type="ECO:0000256" key="4">
    <source>
        <dbReference type="ARBA" id="ARBA00023125"/>
    </source>
</evidence>
<dbReference type="InterPro" id="IPR036388">
    <property type="entry name" value="WH-like_DNA-bd_sf"/>
</dbReference>
<dbReference type="GO" id="GO:0016987">
    <property type="term" value="F:sigma factor activity"/>
    <property type="evidence" value="ECO:0007669"/>
    <property type="project" value="UniProtKB-KW"/>
</dbReference>
<gene>
    <name evidence="8" type="ORF">KJ970_19890</name>
</gene>
<dbReference type="SUPFAM" id="SSF88946">
    <property type="entry name" value="Sigma2 domain of RNA polymerase sigma factors"/>
    <property type="match status" value="1"/>
</dbReference>
<keyword evidence="2" id="KW-0805">Transcription regulation</keyword>
<evidence type="ECO:0000259" key="6">
    <source>
        <dbReference type="Pfam" id="PF04542"/>
    </source>
</evidence>
<dbReference type="SUPFAM" id="SSF88659">
    <property type="entry name" value="Sigma3 and sigma4 domains of RNA polymerase sigma factors"/>
    <property type="match status" value="1"/>
</dbReference>
<dbReference type="PANTHER" id="PTHR43133:SF8">
    <property type="entry name" value="RNA POLYMERASE SIGMA FACTOR HI_1459-RELATED"/>
    <property type="match status" value="1"/>
</dbReference>
<dbReference type="PANTHER" id="PTHR43133">
    <property type="entry name" value="RNA POLYMERASE ECF-TYPE SIGMA FACTO"/>
    <property type="match status" value="1"/>
</dbReference>
<keyword evidence="4" id="KW-0238">DNA-binding</keyword>
<feature type="domain" description="RNA polymerase sigma factor 70 region 4 type 2" evidence="7">
    <location>
        <begin position="141"/>
        <end position="189"/>
    </location>
</feature>
<evidence type="ECO:0000256" key="5">
    <source>
        <dbReference type="ARBA" id="ARBA00023163"/>
    </source>
</evidence>
<dbReference type="InterPro" id="IPR013324">
    <property type="entry name" value="RNA_pol_sigma_r3/r4-like"/>
</dbReference>
<organism evidence="8 9">
    <name type="scientific">Eiseniibacteriota bacterium</name>
    <dbReference type="NCBI Taxonomy" id="2212470"/>
    <lineage>
        <taxon>Bacteria</taxon>
        <taxon>Candidatus Eiseniibacteriota</taxon>
    </lineage>
</organism>
<evidence type="ECO:0000256" key="1">
    <source>
        <dbReference type="ARBA" id="ARBA00010641"/>
    </source>
</evidence>
<evidence type="ECO:0000256" key="3">
    <source>
        <dbReference type="ARBA" id="ARBA00023082"/>
    </source>
</evidence>
<sequence length="210" mass="24081">MSSRKKIQGETAFERWDDLALLQGVGRGCENSFRVLFRRWSPRLGRLLFQITGSRDVAEDLLQETFLRILKAAPQFKPGGSVVSWMYRICANLGYSYWRRRRSSPLLPPGHNDFIGDILAPNHESPDEKFLAGAFASDAQGAIRRLPPNQRMTFLLKIDQGLTYEEIALVLHCPTGTAKSRFHHAVRRLREELSAWDENKIPCWRNQDGL</sequence>
<dbReference type="GO" id="GO:0003677">
    <property type="term" value="F:DNA binding"/>
    <property type="evidence" value="ECO:0007669"/>
    <property type="project" value="UniProtKB-KW"/>
</dbReference>
<dbReference type="AlphaFoldDB" id="A0A948S3L1"/>
<dbReference type="InterPro" id="IPR014284">
    <property type="entry name" value="RNA_pol_sigma-70_dom"/>
</dbReference>
<comment type="similarity">
    <text evidence="1">Belongs to the sigma-70 factor family. ECF subfamily.</text>
</comment>
<proteinExistence type="inferred from homology"/>
<dbReference type="Gene3D" id="1.10.1740.10">
    <property type="match status" value="1"/>
</dbReference>
<dbReference type="Gene3D" id="1.10.10.10">
    <property type="entry name" value="Winged helix-like DNA-binding domain superfamily/Winged helix DNA-binding domain"/>
    <property type="match status" value="1"/>
</dbReference>
<keyword evidence="5" id="KW-0804">Transcription</keyword>
<evidence type="ECO:0000313" key="8">
    <source>
        <dbReference type="EMBL" id="MBU2693184.1"/>
    </source>
</evidence>
<dbReference type="EMBL" id="JAHJDP010000117">
    <property type="protein sequence ID" value="MBU2693184.1"/>
    <property type="molecule type" value="Genomic_DNA"/>
</dbReference>
<accession>A0A948S3L1</accession>
<evidence type="ECO:0000256" key="2">
    <source>
        <dbReference type="ARBA" id="ARBA00023015"/>
    </source>
</evidence>
<dbReference type="Proteomes" id="UP000777784">
    <property type="component" value="Unassembled WGS sequence"/>
</dbReference>
<comment type="caution">
    <text evidence="8">The sequence shown here is derived from an EMBL/GenBank/DDBJ whole genome shotgun (WGS) entry which is preliminary data.</text>
</comment>
<reference evidence="8" key="1">
    <citation type="submission" date="2021-05" db="EMBL/GenBank/DDBJ databases">
        <title>Energy efficiency and biological interactions define the core microbiome of deep oligotrophic groundwater.</title>
        <authorList>
            <person name="Mehrshad M."/>
            <person name="Lopez-Fernandez M."/>
            <person name="Bell E."/>
            <person name="Bernier-Latmani R."/>
            <person name="Bertilsson S."/>
            <person name="Dopson M."/>
        </authorList>
    </citation>
    <scope>NUCLEOTIDE SEQUENCE</scope>
    <source>
        <strain evidence="8">Modern_marine.mb.64</strain>
    </source>
</reference>
<dbReference type="GO" id="GO:0006352">
    <property type="term" value="P:DNA-templated transcription initiation"/>
    <property type="evidence" value="ECO:0007669"/>
    <property type="project" value="InterPro"/>
</dbReference>
<dbReference type="NCBIfam" id="TIGR02937">
    <property type="entry name" value="sigma70-ECF"/>
    <property type="match status" value="1"/>
</dbReference>
<dbReference type="Pfam" id="PF08281">
    <property type="entry name" value="Sigma70_r4_2"/>
    <property type="match status" value="1"/>
</dbReference>
<feature type="domain" description="RNA polymerase sigma-70 region 2" evidence="6">
    <location>
        <begin position="36"/>
        <end position="102"/>
    </location>
</feature>